<dbReference type="PROSITE" id="PS51375">
    <property type="entry name" value="PPR"/>
    <property type="match status" value="1"/>
</dbReference>
<evidence type="ECO:0000313" key="3">
    <source>
        <dbReference type="Proteomes" id="UP000663855"/>
    </source>
</evidence>
<dbReference type="Pfam" id="PF13041">
    <property type="entry name" value="PPR_2"/>
    <property type="match status" value="2"/>
</dbReference>
<evidence type="ECO:0008006" key="4">
    <source>
        <dbReference type="Google" id="ProtNLM"/>
    </source>
</evidence>
<name>A0A815UV46_9BILA</name>
<comment type="caution">
    <text evidence="2">The sequence shown here is derived from an EMBL/GenBank/DDBJ whole genome shotgun (WGS) entry which is preliminary data.</text>
</comment>
<dbReference type="PANTHER" id="PTHR47926">
    <property type="entry name" value="PENTATRICOPEPTIDE REPEAT-CONTAINING PROTEIN"/>
    <property type="match status" value="1"/>
</dbReference>
<organism evidence="2 3">
    <name type="scientific">Rotaria magnacalcarata</name>
    <dbReference type="NCBI Taxonomy" id="392030"/>
    <lineage>
        <taxon>Eukaryota</taxon>
        <taxon>Metazoa</taxon>
        <taxon>Spiralia</taxon>
        <taxon>Gnathifera</taxon>
        <taxon>Rotifera</taxon>
        <taxon>Eurotatoria</taxon>
        <taxon>Bdelloidea</taxon>
        <taxon>Philodinida</taxon>
        <taxon>Philodinidae</taxon>
        <taxon>Rotaria</taxon>
    </lineage>
</organism>
<dbReference type="InterPro" id="IPR046960">
    <property type="entry name" value="PPR_At4g14850-like_plant"/>
</dbReference>
<dbReference type="GO" id="GO:0009451">
    <property type="term" value="P:RNA modification"/>
    <property type="evidence" value="ECO:0007669"/>
    <property type="project" value="InterPro"/>
</dbReference>
<dbReference type="Pfam" id="PF01535">
    <property type="entry name" value="PPR"/>
    <property type="match status" value="2"/>
</dbReference>
<dbReference type="InterPro" id="IPR011990">
    <property type="entry name" value="TPR-like_helical_dom_sf"/>
</dbReference>
<dbReference type="PANTHER" id="PTHR47926:SF354">
    <property type="entry name" value="REPEAT (PPR-LIKE) SUPERFAMILY PROTEIN, PUTATIVE-RELATED"/>
    <property type="match status" value="1"/>
</dbReference>
<sequence length="439" mass="50212">MLLVRNNSYWMIYRFNRLLSSCQSKNGENLFSSSMALNSAMKKLFDSKQYNEALNLFDQNFKISTDSTIDMAIKACTISKDYKRGIRIQQRLSPQSRNNSYIQAALLCFYLESKDIDNAMHLFSSITKKSNYMYTVMFKGLITNNMAEKVLDLFDEMKIEPNKFNLSTLFNACAVLNNNRAMKTGKKLLDEMPENYRNNNITLTSAIDMLMKFGDVETAQRIFRSIKVKDIITYNAMIKGYIENKTFEKALDLFEQIHLSLTNVTYTVVFNACAKLCNDRAMKIGKGLLAKMPENYRNNNIISNSAIDMLMKFGDVESAERVFRSIETKDIITYGAMVKGYVGNETFEKALDLFEKVDIELDDVTYTIVLNACAKLCNDRAMKIGKELLAKMPENYRNRNITSTSAIDMLMKFGDVESAERIFRSIKAKGANIYGALMN</sequence>
<dbReference type="Gene3D" id="1.25.40.10">
    <property type="entry name" value="Tetratricopeptide repeat domain"/>
    <property type="match status" value="3"/>
</dbReference>
<feature type="repeat" description="PPR" evidence="1">
    <location>
        <begin position="230"/>
        <end position="260"/>
    </location>
</feature>
<reference evidence="2" key="1">
    <citation type="submission" date="2021-02" db="EMBL/GenBank/DDBJ databases">
        <authorList>
            <person name="Nowell W R."/>
        </authorList>
    </citation>
    <scope>NUCLEOTIDE SEQUENCE</scope>
</reference>
<accession>A0A815UV46</accession>
<dbReference type="Proteomes" id="UP000663855">
    <property type="component" value="Unassembled WGS sequence"/>
</dbReference>
<dbReference type="NCBIfam" id="TIGR00756">
    <property type="entry name" value="PPR"/>
    <property type="match status" value="2"/>
</dbReference>
<dbReference type="SUPFAM" id="SSF81901">
    <property type="entry name" value="HCP-like"/>
    <property type="match status" value="1"/>
</dbReference>
<evidence type="ECO:0000313" key="2">
    <source>
        <dbReference type="EMBL" id="CAF1524034.1"/>
    </source>
</evidence>
<proteinExistence type="predicted"/>
<evidence type="ECO:0000256" key="1">
    <source>
        <dbReference type="PROSITE-ProRule" id="PRU00708"/>
    </source>
</evidence>
<gene>
    <name evidence="2" type="ORF">CJN711_LOCUS28581</name>
</gene>
<dbReference type="AlphaFoldDB" id="A0A815UV46"/>
<dbReference type="InterPro" id="IPR002885">
    <property type="entry name" value="PPR_rpt"/>
</dbReference>
<dbReference type="EMBL" id="CAJNOV010013529">
    <property type="protein sequence ID" value="CAF1524034.1"/>
    <property type="molecule type" value="Genomic_DNA"/>
</dbReference>
<dbReference type="GO" id="GO:0003723">
    <property type="term" value="F:RNA binding"/>
    <property type="evidence" value="ECO:0007669"/>
    <property type="project" value="InterPro"/>
</dbReference>
<feature type="non-terminal residue" evidence="2">
    <location>
        <position position="1"/>
    </location>
</feature>
<protein>
    <recommendedName>
        <fullName evidence="4">Pentatricopeptide repeat-containing protein</fullName>
    </recommendedName>
</protein>